<reference evidence="10 11" key="1">
    <citation type="submission" date="2016-10" db="EMBL/GenBank/DDBJ databases">
        <authorList>
            <person name="de Groot N.N."/>
        </authorList>
    </citation>
    <scope>NUCLEOTIDE SEQUENCE [LARGE SCALE GENOMIC DNA]</scope>
    <source>
        <strain evidence="10 11">AR32</strain>
    </source>
</reference>
<dbReference type="EC" id="6.3.4.19" evidence="8"/>
<comment type="catalytic activity">
    <reaction evidence="7 8">
        <text>cytidine(34) in tRNA(Ile2) + L-lysine + ATP = lysidine(34) in tRNA(Ile2) + AMP + diphosphate + H(+)</text>
        <dbReference type="Rhea" id="RHEA:43744"/>
        <dbReference type="Rhea" id="RHEA-COMP:10625"/>
        <dbReference type="Rhea" id="RHEA-COMP:10670"/>
        <dbReference type="ChEBI" id="CHEBI:15378"/>
        <dbReference type="ChEBI" id="CHEBI:30616"/>
        <dbReference type="ChEBI" id="CHEBI:32551"/>
        <dbReference type="ChEBI" id="CHEBI:33019"/>
        <dbReference type="ChEBI" id="CHEBI:82748"/>
        <dbReference type="ChEBI" id="CHEBI:83665"/>
        <dbReference type="ChEBI" id="CHEBI:456215"/>
        <dbReference type="EC" id="6.3.4.19"/>
    </reaction>
</comment>
<evidence type="ECO:0000313" key="10">
    <source>
        <dbReference type="EMBL" id="SEF67888.1"/>
    </source>
</evidence>
<dbReference type="GO" id="GO:0006400">
    <property type="term" value="P:tRNA modification"/>
    <property type="evidence" value="ECO:0007669"/>
    <property type="project" value="UniProtKB-UniRule"/>
</dbReference>
<dbReference type="InterPro" id="IPR012796">
    <property type="entry name" value="Lysidine-tRNA-synth_C"/>
</dbReference>
<dbReference type="Pfam" id="PF01171">
    <property type="entry name" value="ATP_bind_3"/>
    <property type="match status" value="1"/>
</dbReference>
<comment type="similarity">
    <text evidence="8">Belongs to the tRNA(Ile)-lysidine synthase family.</text>
</comment>
<name>A0A1H5U0C9_XYLRU</name>
<dbReference type="CDD" id="cd01992">
    <property type="entry name" value="TilS_N"/>
    <property type="match status" value="1"/>
</dbReference>
<dbReference type="SUPFAM" id="SSF52402">
    <property type="entry name" value="Adenine nucleotide alpha hydrolases-like"/>
    <property type="match status" value="1"/>
</dbReference>
<keyword evidence="2 8" id="KW-0963">Cytoplasm</keyword>
<evidence type="ECO:0000256" key="3">
    <source>
        <dbReference type="ARBA" id="ARBA00022598"/>
    </source>
</evidence>
<dbReference type="GO" id="GO:0005524">
    <property type="term" value="F:ATP binding"/>
    <property type="evidence" value="ECO:0007669"/>
    <property type="project" value="UniProtKB-UniRule"/>
</dbReference>
<gene>
    <name evidence="8" type="primary">tilS</name>
    <name evidence="10" type="ORF">SAMN05216354_1132</name>
</gene>
<dbReference type="InterPro" id="IPR011063">
    <property type="entry name" value="TilS/TtcA_N"/>
</dbReference>
<feature type="binding site" evidence="8">
    <location>
        <begin position="26"/>
        <end position="31"/>
    </location>
    <ligand>
        <name>ATP</name>
        <dbReference type="ChEBI" id="CHEBI:30616"/>
    </ligand>
</feature>
<dbReference type="AlphaFoldDB" id="A0A1H5U0C9"/>
<dbReference type="InterPro" id="IPR012795">
    <property type="entry name" value="tRNA_Ile_lys_synt_N"/>
</dbReference>
<dbReference type="EMBL" id="FNUV01000003">
    <property type="protein sequence ID" value="SEF67888.1"/>
    <property type="molecule type" value="Genomic_DNA"/>
</dbReference>
<dbReference type="GO" id="GO:0005737">
    <property type="term" value="C:cytoplasm"/>
    <property type="evidence" value="ECO:0007669"/>
    <property type="project" value="UniProtKB-SubCell"/>
</dbReference>
<organism evidence="10 11">
    <name type="scientific">Xylanibacter ruminicola</name>
    <name type="common">Prevotella ruminicola</name>
    <dbReference type="NCBI Taxonomy" id="839"/>
    <lineage>
        <taxon>Bacteria</taxon>
        <taxon>Pseudomonadati</taxon>
        <taxon>Bacteroidota</taxon>
        <taxon>Bacteroidia</taxon>
        <taxon>Bacteroidales</taxon>
        <taxon>Prevotellaceae</taxon>
        <taxon>Xylanibacter</taxon>
    </lineage>
</organism>
<dbReference type="NCBIfam" id="TIGR02432">
    <property type="entry name" value="lysidine_TilS_N"/>
    <property type="match status" value="1"/>
</dbReference>
<dbReference type="GO" id="GO:0032267">
    <property type="term" value="F:tRNA(Ile)-lysidine synthase activity"/>
    <property type="evidence" value="ECO:0007669"/>
    <property type="project" value="UniProtKB-EC"/>
</dbReference>
<keyword evidence="3 8" id="KW-0436">Ligase</keyword>
<dbReference type="InterPro" id="IPR012094">
    <property type="entry name" value="tRNA_Ile_lys_synt"/>
</dbReference>
<evidence type="ECO:0000256" key="1">
    <source>
        <dbReference type="ARBA" id="ARBA00004496"/>
    </source>
</evidence>
<dbReference type="SMART" id="SM00977">
    <property type="entry name" value="TilS_C"/>
    <property type="match status" value="1"/>
</dbReference>
<keyword evidence="4 8" id="KW-0819">tRNA processing</keyword>
<protein>
    <recommendedName>
        <fullName evidence="8">tRNA(Ile)-lysidine synthase</fullName>
        <ecNumber evidence="8">6.3.4.19</ecNumber>
    </recommendedName>
    <alternativeName>
        <fullName evidence="8">tRNA(Ile)-2-lysyl-cytidine synthase</fullName>
    </alternativeName>
    <alternativeName>
        <fullName evidence="8">tRNA(Ile)-lysidine synthetase</fullName>
    </alternativeName>
</protein>
<evidence type="ECO:0000256" key="6">
    <source>
        <dbReference type="ARBA" id="ARBA00022840"/>
    </source>
</evidence>
<proteinExistence type="inferred from homology"/>
<accession>A0A1H5U0C9</accession>
<evidence type="ECO:0000256" key="8">
    <source>
        <dbReference type="HAMAP-Rule" id="MF_01161"/>
    </source>
</evidence>
<dbReference type="PANTHER" id="PTHR43033:SF1">
    <property type="entry name" value="TRNA(ILE)-LYSIDINE SYNTHASE-RELATED"/>
    <property type="match status" value="1"/>
</dbReference>
<evidence type="ECO:0000259" key="9">
    <source>
        <dbReference type="SMART" id="SM00977"/>
    </source>
</evidence>
<evidence type="ECO:0000256" key="7">
    <source>
        <dbReference type="ARBA" id="ARBA00048539"/>
    </source>
</evidence>
<dbReference type="PANTHER" id="PTHR43033">
    <property type="entry name" value="TRNA(ILE)-LYSIDINE SYNTHASE-RELATED"/>
    <property type="match status" value="1"/>
</dbReference>
<comment type="subcellular location">
    <subcellularLocation>
        <location evidence="1 8">Cytoplasm</location>
    </subcellularLocation>
</comment>
<keyword evidence="5 8" id="KW-0547">Nucleotide-binding</keyword>
<dbReference type="NCBIfam" id="TIGR02433">
    <property type="entry name" value="lysidine_TilS_C"/>
    <property type="match status" value="1"/>
</dbReference>
<evidence type="ECO:0000256" key="5">
    <source>
        <dbReference type="ARBA" id="ARBA00022741"/>
    </source>
</evidence>
<dbReference type="RefSeq" id="WP_103915395.1">
    <property type="nucleotide sequence ID" value="NZ_FNUV01000003.1"/>
</dbReference>
<evidence type="ECO:0000256" key="4">
    <source>
        <dbReference type="ARBA" id="ARBA00022694"/>
    </source>
</evidence>
<comment type="domain">
    <text evidence="8">The N-terminal region contains the highly conserved SGGXDS motif, predicted to be a P-loop motif involved in ATP binding.</text>
</comment>
<dbReference type="SUPFAM" id="SSF56037">
    <property type="entry name" value="PheT/TilS domain"/>
    <property type="match status" value="1"/>
</dbReference>
<evidence type="ECO:0000256" key="2">
    <source>
        <dbReference type="ARBA" id="ARBA00022490"/>
    </source>
</evidence>
<comment type="function">
    <text evidence="8">Ligates lysine onto the cytidine present at position 34 of the AUA codon-specific tRNA(Ile) that contains the anticodon CAU, in an ATP-dependent manner. Cytidine is converted to lysidine, thus changing the amino acid specificity of the tRNA from methionine to isoleucine.</text>
</comment>
<feature type="domain" description="Lysidine-tRNA(Ile) synthetase C-terminal" evidence="9">
    <location>
        <begin position="359"/>
        <end position="432"/>
    </location>
</feature>
<keyword evidence="6 8" id="KW-0067">ATP-binding</keyword>
<sequence length="438" mass="49120">MKRKVAGFIAKHRLLDPSGLHLVALSGGPDSVALLRVLIALGYRVEAAHCNFHLRGAESDRDEAFVKHLCESLNVPLHLIHFDTDEYARVHQVSIEMAARELRYGYFERLCQDIGASTVCVAHHRDDAVETFLMNLLRGSGIHGLTGIRPQNGIVVRPLLGVSRQEVLEYLDSIAQDYVTDSTNLESIVLRNKLRLQVIPLLQQLNPKAVENIDKTASYLREAEKVYDAFMQNAVNSASSASQTIPTDEILRQPSPESFLFEWLSPHGFNASQIERILAALMGEPGREFLSPSHVLLIDRRTLVLEPVSEPVKPLRVPESGNYRFNGEKLFSFKESEEVSILKSADCATLDAANIQYPLTIRLVQEGDAFCPLGMEGRKLVSDYLTDRKLSLLEKRRTLVVVNANGDILWLVGHRPDHRYRVIPETTRTLSITLSEKS</sequence>
<dbReference type="Gene3D" id="3.40.50.620">
    <property type="entry name" value="HUPs"/>
    <property type="match status" value="1"/>
</dbReference>
<dbReference type="InterPro" id="IPR014729">
    <property type="entry name" value="Rossmann-like_a/b/a_fold"/>
</dbReference>
<evidence type="ECO:0000313" key="11">
    <source>
        <dbReference type="Proteomes" id="UP000236735"/>
    </source>
</evidence>
<dbReference type="HAMAP" id="MF_01161">
    <property type="entry name" value="tRNA_Ile_lys_synt"/>
    <property type="match status" value="1"/>
</dbReference>
<dbReference type="Proteomes" id="UP000236735">
    <property type="component" value="Unassembled WGS sequence"/>
</dbReference>